<comment type="subcellular location">
    <subcellularLocation>
        <location evidence="1">Cell membrane</location>
        <topology evidence="1">Multi-pass membrane protein</topology>
    </subcellularLocation>
</comment>
<reference evidence="8 9" key="1">
    <citation type="journal article" date="2016" name="Nat. Commun.">
        <title>Thousands of microbial genomes shed light on interconnected biogeochemical processes in an aquifer system.</title>
        <authorList>
            <person name="Anantharaman K."/>
            <person name="Brown C.T."/>
            <person name="Hug L.A."/>
            <person name="Sharon I."/>
            <person name="Castelle C.J."/>
            <person name="Probst A.J."/>
            <person name="Thomas B.C."/>
            <person name="Singh A."/>
            <person name="Wilkins M.J."/>
            <person name="Karaoz U."/>
            <person name="Brodie E.L."/>
            <person name="Williams K.H."/>
            <person name="Hubbard S.S."/>
            <person name="Banfield J.F."/>
        </authorList>
    </citation>
    <scope>NUCLEOTIDE SEQUENCE [LARGE SCALE GENOMIC DNA]</scope>
</reference>
<accession>A0A1F8EJS7</accession>
<sequence length="231" mass="26286">MEQVFDFVQTHFPLLIEHKYLFLFIGATLEGLSALVIGGFLVSTNSVQFLPALGVFALGHTLNGYIWYAVGYYTGAKSLDKWGRSKEKSRKVIEKVEHYFHKHSGKAIFITKFTFSLTIATQIMAGSLKYNLKKYSWYNFLGSACWAVFAMSIGYFFGQSYKLFFVYVEDVAYGVAFLGGAIALIYILKWLIRTAFIQTIIMHETVRYLSDKIKNGIDKILSNGNGDKKEY</sequence>
<keyword evidence="4 6" id="KW-1133">Transmembrane helix</keyword>
<evidence type="ECO:0000256" key="5">
    <source>
        <dbReference type="ARBA" id="ARBA00023136"/>
    </source>
</evidence>
<feature type="transmembrane region" description="Helical" evidence="6">
    <location>
        <begin position="107"/>
        <end position="125"/>
    </location>
</feature>
<name>A0A1F8EJS7_9BACT</name>
<feature type="transmembrane region" description="Helical" evidence="6">
    <location>
        <begin position="137"/>
        <end position="159"/>
    </location>
</feature>
<proteinExistence type="predicted"/>
<dbReference type="Proteomes" id="UP000177117">
    <property type="component" value="Unassembled WGS sequence"/>
</dbReference>
<evidence type="ECO:0000259" key="7">
    <source>
        <dbReference type="Pfam" id="PF09335"/>
    </source>
</evidence>
<feature type="domain" description="VTT" evidence="7">
    <location>
        <begin position="35"/>
        <end position="155"/>
    </location>
</feature>
<feature type="transmembrane region" description="Helical" evidence="6">
    <location>
        <begin position="20"/>
        <end position="42"/>
    </location>
</feature>
<evidence type="ECO:0000256" key="3">
    <source>
        <dbReference type="ARBA" id="ARBA00022692"/>
    </source>
</evidence>
<dbReference type="PANTHER" id="PTHR42709:SF6">
    <property type="entry name" value="UNDECAPRENYL PHOSPHATE TRANSPORTER A"/>
    <property type="match status" value="1"/>
</dbReference>
<dbReference type="EMBL" id="MGJD01000010">
    <property type="protein sequence ID" value="OGN01115.1"/>
    <property type="molecule type" value="Genomic_DNA"/>
</dbReference>
<keyword evidence="5 6" id="KW-0472">Membrane</keyword>
<evidence type="ECO:0000313" key="8">
    <source>
        <dbReference type="EMBL" id="OGN01115.1"/>
    </source>
</evidence>
<evidence type="ECO:0000256" key="2">
    <source>
        <dbReference type="ARBA" id="ARBA00022475"/>
    </source>
</evidence>
<organism evidence="8 9">
    <name type="scientific">Candidatus Yanofskybacteria bacterium RIFCSPHIGHO2_01_FULL_41_53</name>
    <dbReference type="NCBI Taxonomy" id="1802663"/>
    <lineage>
        <taxon>Bacteria</taxon>
        <taxon>Candidatus Yanofskyibacteriota</taxon>
    </lineage>
</organism>
<protein>
    <recommendedName>
        <fullName evidence="7">VTT domain-containing protein</fullName>
    </recommendedName>
</protein>
<evidence type="ECO:0000313" key="9">
    <source>
        <dbReference type="Proteomes" id="UP000177117"/>
    </source>
</evidence>
<feature type="transmembrane region" description="Helical" evidence="6">
    <location>
        <begin position="49"/>
        <end position="70"/>
    </location>
</feature>
<dbReference type="GO" id="GO:0005886">
    <property type="term" value="C:plasma membrane"/>
    <property type="evidence" value="ECO:0007669"/>
    <property type="project" value="UniProtKB-SubCell"/>
</dbReference>
<feature type="transmembrane region" description="Helical" evidence="6">
    <location>
        <begin position="171"/>
        <end position="192"/>
    </location>
</feature>
<dbReference type="InterPro" id="IPR051311">
    <property type="entry name" value="DedA_domain"/>
</dbReference>
<evidence type="ECO:0000256" key="4">
    <source>
        <dbReference type="ARBA" id="ARBA00022989"/>
    </source>
</evidence>
<keyword evidence="3 6" id="KW-0812">Transmembrane</keyword>
<keyword evidence="2" id="KW-1003">Cell membrane</keyword>
<dbReference type="Pfam" id="PF09335">
    <property type="entry name" value="VTT_dom"/>
    <property type="match status" value="1"/>
</dbReference>
<comment type="caution">
    <text evidence="8">The sequence shown here is derived from an EMBL/GenBank/DDBJ whole genome shotgun (WGS) entry which is preliminary data.</text>
</comment>
<evidence type="ECO:0000256" key="1">
    <source>
        <dbReference type="ARBA" id="ARBA00004651"/>
    </source>
</evidence>
<dbReference type="PANTHER" id="PTHR42709">
    <property type="entry name" value="ALKALINE PHOSPHATASE LIKE PROTEIN"/>
    <property type="match status" value="1"/>
</dbReference>
<gene>
    <name evidence="8" type="ORF">A2650_00440</name>
</gene>
<dbReference type="InterPro" id="IPR032816">
    <property type="entry name" value="VTT_dom"/>
</dbReference>
<dbReference type="AlphaFoldDB" id="A0A1F8EJS7"/>
<evidence type="ECO:0000256" key="6">
    <source>
        <dbReference type="SAM" id="Phobius"/>
    </source>
</evidence>